<reference evidence="2" key="1">
    <citation type="journal article" date="2020" name="Nature">
        <title>Giant virus diversity and host interactions through global metagenomics.</title>
        <authorList>
            <person name="Schulz F."/>
            <person name="Roux S."/>
            <person name="Paez-Espino D."/>
            <person name="Jungbluth S."/>
            <person name="Walsh D.A."/>
            <person name="Denef V.J."/>
            <person name="McMahon K.D."/>
            <person name="Konstantinidis K.T."/>
            <person name="Eloe-Fadrosh E.A."/>
            <person name="Kyrpides N.C."/>
            <person name="Woyke T."/>
        </authorList>
    </citation>
    <scope>NUCLEOTIDE SEQUENCE</scope>
    <source>
        <strain evidence="2">GVMAG-M-3300023179-91</strain>
    </source>
</reference>
<feature type="region of interest" description="Disordered" evidence="1">
    <location>
        <begin position="308"/>
        <end position="398"/>
    </location>
</feature>
<proteinExistence type="predicted"/>
<feature type="compositionally biased region" description="Low complexity" evidence="1">
    <location>
        <begin position="352"/>
        <end position="373"/>
    </location>
</feature>
<protein>
    <submittedName>
        <fullName evidence="2">Uncharacterized protein</fullName>
    </submittedName>
</protein>
<accession>A0A6C0HCG7</accession>
<feature type="compositionally biased region" description="Basic and acidic residues" evidence="1">
    <location>
        <begin position="315"/>
        <end position="324"/>
    </location>
</feature>
<feature type="compositionally biased region" description="Basic residues" evidence="1">
    <location>
        <begin position="416"/>
        <end position="438"/>
    </location>
</feature>
<feature type="region of interest" description="Disordered" evidence="1">
    <location>
        <begin position="413"/>
        <end position="438"/>
    </location>
</feature>
<sequence>MTFFKKDIIDDFLSRLLTPGIKILANKELNEQSLRENGVSICRGSILDSYLEEALDSAFGDNPNYEVVALFEGSDSSEPISFLIVEKGECEKLSNAWSVNLICAVLQSPKGLKGIGQILMGLYLYIIAENEEVEEKTGVLELANGYINAGGLASYSKLGFKIDKSLYGEDCFPNYNNLPMIATDIDPDRIIDILNNVPSAAYDKEAVCLIGDRDIQLYAGIGLNLLTFMNLVPETEIKEYIIKDYGLNYGPNDTRNVNYKYLYNLIKKEPGEFETLIIDIENGRRMDSNQFPGYSNLHKRIFTKEEAETSAVTSKVEEPLDRKSRASRAAITPALSVVAEVPSRSNRRTKTTTHTQTQRQSKTKSQSKVSRQSYPVKRARRGNPLSVIEEEQEEKSRTPSVFLPLKSILFTEKSRKSTARGLKKRKHSKVTRRKRRKY</sequence>
<dbReference type="EMBL" id="MN739930">
    <property type="protein sequence ID" value="QHT78278.1"/>
    <property type="molecule type" value="Genomic_DNA"/>
</dbReference>
<evidence type="ECO:0000313" key="2">
    <source>
        <dbReference type="EMBL" id="QHT78278.1"/>
    </source>
</evidence>
<dbReference type="AlphaFoldDB" id="A0A6C0HCG7"/>
<organism evidence="2">
    <name type="scientific">viral metagenome</name>
    <dbReference type="NCBI Taxonomy" id="1070528"/>
    <lineage>
        <taxon>unclassified sequences</taxon>
        <taxon>metagenomes</taxon>
        <taxon>organismal metagenomes</taxon>
    </lineage>
</organism>
<evidence type="ECO:0000256" key="1">
    <source>
        <dbReference type="SAM" id="MobiDB-lite"/>
    </source>
</evidence>
<name>A0A6C0HCG7_9ZZZZ</name>